<evidence type="ECO:0000256" key="5">
    <source>
        <dbReference type="ARBA" id="ARBA00022741"/>
    </source>
</evidence>
<evidence type="ECO:0000256" key="9">
    <source>
        <dbReference type="SAM" id="MobiDB-lite"/>
    </source>
</evidence>
<dbReference type="InterPro" id="IPR036097">
    <property type="entry name" value="HisK_dim/P_sf"/>
</dbReference>
<dbReference type="InterPro" id="IPR003594">
    <property type="entry name" value="HATPase_dom"/>
</dbReference>
<dbReference type="SMART" id="SM00388">
    <property type="entry name" value="HisKA"/>
    <property type="match status" value="1"/>
</dbReference>
<dbReference type="PROSITE" id="PS50112">
    <property type="entry name" value="PAS"/>
    <property type="match status" value="1"/>
</dbReference>
<name>A0A7W6G8R3_9SPHN</name>
<dbReference type="InterPro" id="IPR035965">
    <property type="entry name" value="PAS-like_dom_sf"/>
</dbReference>
<dbReference type="AlphaFoldDB" id="A0A7W6G8R3"/>
<evidence type="ECO:0000256" key="6">
    <source>
        <dbReference type="ARBA" id="ARBA00022777"/>
    </source>
</evidence>
<dbReference type="InterPro" id="IPR005467">
    <property type="entry name" value="His_kinase_dom"/>
</dbReference>
<dbReference type="PROSITE" id="PS50109">
    <property type="entry name" value="HIS_KIN"/>
    <property type="match status" value="1"/>
</dbReference>
<accession>A0A7W6G8R3</accession>
<dbReference type="Proteomes" id="UP000548867">
    <property type="component" value="Unassembled WGS sequence"/>
</dbReference>
<evidence type="ECO:0000256" key="8">
    <source>
        <dbReference type="ARBA" id="ARBA00023012"/>
    </source>
</evidence>
<keyword evidence="6 12" id="KW-0418">Kinase</keyword>
<comment type="catalytic activity">
    <reaction evidence="1">
        <text>ATP + protein L-histidine = ADP + protein N-phospho-L-histidine.</text>
        <dbReference type="EC" id="2.7.13.3"/>
    </reaction>
</comment>
<evidence type="ECO:0000256" key="2">
    <source>
        <dbReference type="ARBA" id="ARBA00012438"/>
    </source>
</evidence>
<dbReference type="PRINTS" id="PR00344">
    <property type="entry name" value="BCTRLSENSOR"/>
</dbReference>
<dbReference type="SMART" id="SM00091">
    <property type="entry name" value="PAS"/>
    <property type="match status" value="1"/>
</dbReference>
<dbReference type="SUPFAM" id="SSF55785">
    <property type="entry name" value="PYP-like sensor domain (PAS domain)"/>
    <property type="match status" value="1"/>
</dbReference>
<dbReference type="InterPro" id="IPR000014">
    <property type="entry name" value="PAS"/>
</dbReference>
<evidence type="ECO:0000259" key="10">
    <source>
        <dbReference type="PROSITE" id="PS50109"/>
    </source>
</evidence>
<feature type="domain" description="PAS" evidence="11">
    <location>
        <begin position="13"/>
        <end position="72"/>
    </location>
</feature>
<dbReference type="CDD" id="cd00082">
    <property type="entry name" value="HisKA"/>
    <property type="match status" value="1"/>
</dbReference>
<evidence type="ECO:0000313" key="12">
    <source>
        <dbReference type="EMBL" id="MBB3956277.1"/>
    </source>
</evidence>
<reference evidence="12 13" key="1">
    <citation type="submission" date="2020-08" db="EMBL/GenBank/DDBJ databases">
        <title>Genomic Encyclopedia of Type Strains, Phase IV (KMG-IV): sequencing the most valuable type-strain genomes for metagenomic binning, comparative biology and taxonomic classification.</title>
        <authorList>
            <person name="Goeker M."/>
        </authorList>
    </citation>
    <scope>NUCLEOTIDE SEQUENCE [LARGE SCALE GENOMIC DNA]</scope>
    <source>
        <strain evidence="12 13">DSM 27057</strain>
    </source>
</reference>
<dbReference type="CDD" id="cd00130">
    <property type="entry name" value="PAS"/>
    <property type="match status" value="1"/>
</dbReference>
<keyword evidence="13" id="KW-1185">Reference proteome</keyword>
<dbReference type="PANTHER" id="PTHR43065:SF10">
    <property type="entry name" value="PEROXIDE STRESS-ACTIVATED HISTIDINE KINASE MAK3"/>
    <property type="match status" value="1"/>
</dbReference>
<feature type="region of interest" description="Disordered" evidence="9">
    <location>
        <begin position="364"/>
        <end position="384"/>
    </location>
</feature>
<comment type="caution">
    <text evidence="12">The sequence shown here is derived from an EMBL/GenBank/DDBJ whole genome shotgun (WGS) entry which is preliminary data.</text>
</comment>
<dbReference type="Pfam" id="PF02518">
    <property type="entry name" value="HATPase_c"/>
    <property type="match status" value="1"/>
</dbReference>
<keyword evidence="3" id="KW-0597">Phosphoprotein</keyword>
<evidence type="ECO:0000313" key="13">
    <source>
        <dbReference type="Proteomes" id="UP000548867"/>
    </source>
</evidence>
<dbReference type="SUPFAM" id="SSF55874">
    <property type="entry name" value="ATPase domain of HSP90 chaperone/DNA topoisomerase II/histidine kinase"/>
    <property type="match status" value="1"/>
</dbReference>
<organism evidence="12 13">
    <name type="scientific">Novosphingobium sediminicola</name>
    <dbReference type="NCBI Taxonomy" id="563162"/>
    <lineage>
        <taxon>Bacteria</taxon>
        <taxon>Pseudomonadati</taxon>
        <taxon>Pseudomonadota</taxon>
        <taxon>Alphaproteobacteria</taxon>
        <taxon>Sphingomonadales</taxon>
        <taxon>Sphingomonadaceae</taxon>
        <taxon>Novosphingobium</taxon>
    </lineage>
</organism>
<dbReference type="InterPro" id="IPR003661">
    <property type="entry name" value="HisK_dim/P_dom"/>
</dbReference>
<dbReference type="GO" id="GO:0006355">
    <property type="term" value="P:regulation of DNA-templated transcription"/>
    <property type="evidence" value="ECO:0007669"/>
    <property type="project" value="InterPro"/>
</dbReference>
<protein>
    <recommendedName>
        <fullName evidence="2">histidine kinase</fullName>
        <ecNumber evidence="2">2.7.13.3</ecNumber>
    </recommendedName>
</protein>
<keyword evidence="8" id="KW-0902">Two-component regulatory system</keyword>
<gene>
    <name evidence="12" type="ORF">GGR38_003235</name>
</gene>
<dbReference type="EC" id="2.7.13.3" evidence="2"/>
<evidence type="ECO:0000256" key="7">
    <source>
        <dbReference type="ARBA" id="ARBA00022840"/>
    </source>
</evidence>
<keyword evidence="4 12" id="KW-0808">Transferase</keyword>
<dbReference type="Pfam" id="PF00512">
    <property type="entry name" value="HisKA"/>
    <property type="match status" value="1"/>
</dbReference>
<dbReference type="RefSeq" id="WP_183627178.1">
    <property type="nucleotide sequence ID" value="NZ_JACIDX010000012.1"/>
</dbReference>
<dbReference type="GO" id="GO:0000155">
    <property type="term" value="F:phosphorelay sensor kinase activity"/>
    <property type="evidence" value="ECO:0007669"/>
    <property type="project" value="InterPro"/>
</dbReference>
<dbReference type="InterPro" id="IPR004358">
    <property type="entry name" value="Sig_transdc_His_kin-like_C"/>
</dbReference>
<feature type="domain" description="Histidine kinase" evidence="10">
    <location>
        <begin position="138"/>
        <end position="361"/>
    </location>
</feature>
<dbReference type="GO" id="GO:0005524">
    <property type="term" value="F:ATP binding"/>
    <property type="evidence" value="ECO:0007669"/>
    <property type="project" value="UniProtKB-KW"/>
</dbReference>
<dbReference type="SMART" id="SM00387">
    <property type="entry name" value="HATPase_c"/>
    <property type="match status" value="1"/>
</dbReference>
<dbReference type="Gene3D" id="1.10.287.130">
    <property type="match status" value="1"/>
</dbReference>
<keyword evidence="5" id="KW-0547">Nucleotide-binding</keyword>
<dbReference type="SUPFAM" id="SSF47384">
    <property type="entry name" value="Homodimeric domain of signal transducing histidine kinase"/>
    <property type="match status" value="1"/>
</dbReference>
<sequence length="384" mass="41276">MAPDAISPAPDARRMLLSLPQAVLLLAPGQKISMANPAAEQFLGQSQRRLLGRSLVDVVALDDERLMQRVYESDAPITARQVDAHVLGQGSRRIDIATTPVMDAPGWMMVTLADSATVEPLGQSMPGDGDGRLRGPEVLAHEIKNPLAGIRGAAQLLARKVEGSDRALTILIADEVDRIAKLIDQMQTLSRRTADPVEPCNLHETIRRASTILSAAGAEDGKARIEEEFDPSLPPVLGSAHGLVQVLINLLSNAREATQATESPRIIVRTRFVSGLQLHATDRGKAVRLPIEVRVSDNGPGIDPSVRDQIFEPFVTSKKTGQGLGLALVRKLVRDMNGRITHDRDEAAGWTHFRLHLPIATTGASLGGASGRSRRKSAQDALNG</sequence>
<keyword evidence="7" id="KW-0067">ATP-binding</keyword>
<dbReference type="PANTHER" id="PTHR43065">
    <property type="entry name" value="SENSOR HISTIDINE KINASE"/>
    <property type="match status" value="1"/>
</dbReference>
<evidence type="ECO:0000259" key="11">
    <source>
        <dbReference type="PROSITE" id="PS50112"/>
    </source>
</evidence>
<evidence type="ECO:0000256" key="1">
    <source>
        <dbReference type="ARBA" id="ARBA00000085"/>
    </source>
</evidence>
<dbReference type="Gene3D" id="3.30.565.10">
    <property type="entry name" value="Histidine kinase-like ATPase, C-terminal domain"/>
    <property type="match status" value="1"/>
</dbReference>
<evidence type="ECO:0000256" key="3">
    <source>
        <dbReference type="ARBA" id="ARBA00022553"/>
    </source>
</evidence>
<dbReference type="InterPro" id="IPR013767">
    <property type="entry name" value="PAS_fold"/>
</dbReference>
<dbReference type="InterPro" id="IPR036890">
    <property type="entry name" value="HATPase_C_sf"/>
</dbReference>
<proteinExistence type="predicted"/>
<dbReference type="Gene3D" id="3.30.450.20">
    <property type="entry name" value="PAS domain"/>
    <property type="match status" value="1"/>
</dbReference>
<evidence type="ECO:0000256" key="4">
    <source>
        <dbReference type="ARBA" id="ARBA00022679"/>
    </source>
</evidence>
<dbReference type="Pfam" id="PF00989">
    <property type="entry name" value="PAS"/>
    <property type="match status" value="1"/>
</dbReference>
<dbReference type="EMBL" id="JACIDX010000012">
    <property type="protein sequence ID" value="MBB3956277.1"/>
    <property type="molecule type" value="Genomic_DNA"/>
</dbReference>